<dbReference type="GO" id="GO:0005634">
    <property type="term" value="C:nucleus"/>
    <property type="evidence" value="ECO:0007669"/>
    <property type="project" value="TreeGrafter"/>
</dbReference>
<dbReference type="GO" id="GO:1990226">
    <property type="term" value="F:histone methyltransferase binding"/>
    <property type="evidence" value="ECO:0007669"/>
    <property type="project" value="TreeGrafter"/>
</dbReference>
<dbReference type="InterPro" id="IPR027866">
    <property type="entry name" value="RESF1"/>
</dbReference>
<protein>
    <submittedName>
        <fullName evidence="2">Retroelement silencing factor 1</fullName>
    </submittedName>
</protein>
<dbReference type="Ensembl" id="ENSCWAT00000019819.1">
    <property type="protein sequence ID" value="ENSCWAP00000018262.1"/>
    <property type="gene ID" value="ENSCWAG00000014089.1"/>
</dbReference>
<feature type="region of interest" description="Disordered" evidence="1">
    <location>
        <begin position="1335"/>
        <end position="1450"/>
    </location>
</feature>
<dbReference type="Pfam" id="PF15395">
    <property type="entry name" value="DUF4617"/>
    <property type="match status" value="1"/>
</dbReference>
<feature type="compositionally biased region" description="Basic and acidic residues" evidence="1">
    <location>
        <begin position="1263"/>
        <end position="1276"/>
    </location>
</feature>
<accession>A0A8C3WQT8</accession>
<dbReference type="PANTHER" id="PTHR21604">
    <property type="entry name" value="RETROELEMENT SILENCING FACTOR 1"/>
    <property type="match status" value="1"/>
</dbReference>
<feature type="region of interest" description="Disordered" evidence="1">
    <location>
        <begin position="691"/>
        <end position="715"/>
    </location>
</feature>
<feature type="compositionally biased region" description="Polar residues" evidence="1">
    <location>
        <begin position="622"/>
        <end position="643"/>
    </location>
</feature>
<feature type="region of interest" description="Disordered" evidence="1">
    <location>
        <begin position="1115"/>
        <end position="1145"/>
    </location>
</feature>
<feature type="region of interest" description="Disordered" evidence="1">
    <location>
        <begin position="834"/>
        <end position="875"/>
    </location>
</feature>
<evidence type="ECO:0000313" key="3">
    <source>
        <dbReference type="Proteomes" id="UP000694540"/>
    </source>
</evidence>
<feature type="compositionally biased region" description="Polar residues" evidence="1">
    <location>
        <begin position="652"/>
        <end position="668"/>
    </location>
</feature>
<reference evidence="2" key="2">
    <citation type="submission" date="2025-09" db="UniProtKB">
        <authorList>
            <consortium name="Ensembl"/>
        </authorList>
    </citation>
    <scope>IDENTIFICATION</scope>
</reference>
<feature type="region of interest" description="Disordered" evidence="1">
    <location>
        <begin position="1484"/>
        <end position="1571"/>
    </location>
</feature>
<feature type="compositionally biased region" description="Polar residues" evidence="1">
    <location>
        <begin position="1500"/>
        <end position="1520"/>
    </location>
</feature>
<feature type="region of interest" description="Disordered" evidence="1">
    <location>
        <begin position="1597"/>
        <end position="1623"/>
    </location>
</feature>
<proteinExistence type="predicted"/>
<feature type="compositionally biased region" description="Basic and acidic residues" evidence="1">
    <location>
        <begin position="691"/>
        <end position="700"/>
    </location>
</feature>
<evidence type="ECO:0000313" key="2">
    <source>
        <dbReference type="Ensembl" id="ENSCWAP00000018262.1"/>
    </source>
</evidence>
<feature type="region of interest" description="Disordered" evidence="1">
    <location>
        <begin position="1702"/>
        <end position="1721"/>
    </location>
</feature>
<organism evidence="2 3">
    <name type="scientific">Catagonus wagneri</name>
    <name type="common">Chacoan peccary</name>
    <dbReference type="NCBI Taxonomy" id="51154"/>
    <lineage>
        <taxon>Eukaryota</taxon>
        <taxon>Metazoa</taxon>
        <taxon>Chordata</taxon>
        <taxon>Craniata</taxon>
        <taxon>Vertebrata</taxon>
        <taxon>Euteleostomi</taxon>
        <taxon>Mammalia</taxon>
        <taxon>Eutheria</taxon>
        <taxon>Laurasiatheria</taxon>
        <taxon>Artiodactyla</taxon>
        <taxon>Suina</taxon>
        <taxon>Tayassuidae</taxon>
        <taxon>Catagonus</taxon>
    </lineage>
</organism>
<feature type="region of interest" description="Disordered" evidence="1">
    <location>
        <begin position="613"/>
        <end position="669"/>
    </location>
</feature>
<dbReference type="GeneTree" id="ENSGT00390000018491"/>
<reference evidence="2" key="1">
    <citation type="submission" date="2025-08" db="UniProtKB">
        <authorList>
            <consortium name="Ensembl"/>
        </authorList>
    </citation>
    <scope>IDENTIFICATION</scope>
</reference>
<feature type="compositionally biased region" description="Polar residues" evidence="1">
    <location>
        <begin position="838"/>
        <end position="875"/>
    </location>
</feature>
<feature type="compositionally biased region" description="Low complexity" evidence="1">
    <location>
        <begin position="1426"/>
        <end position="1443"/>
    </location>
</feature>
<evidence type="ECO:0000256" key="1">
    <source>
        <dbReference type="SAM" id="MobiDB-lite"/>
    </source>
</evidence>
<feature type="compositionally biased region" description="Basic and acidic residues" evidence="1">
    <location>
        <begin position="1132"/>
        <end position="1145"/>
    </location>
</feature>
<dbReference type="PANTHER" id="PTHR21604:SF0">
    <property type="entry name" value="RETROELEMENT SILENCING FACTOR 1"/>
    <property type="match status" value="1"/>
</dbReference>
<feature type="compositionally biased region" description="Basic residues" evidence="1">
    <location>
        <begin position="1361"/>
        <end position="1374"/>
    </location>
</feature>
<feature type="region of interest" description="Disordered" evidence="1">
    <location>
        <begin position="1249"/>
        <end position="1288"/>
    </location>
</feature>
<feature type="compositionally biased region" description="Basic and acidic residues" evidence="1">
    <location>
        <begin position="1375"/>
        <end position="1398"/>
    </location>
</feature>
<feature type="region of interest" description="Disordered" evidence="1">
    <location>
        <begin position="1640"/>
        <end position="1666"/>
    </location>
</feature>
<gene>
    <name evidence="2" type="primary">RESF1</name>
</gene>
<feature type="region of interest" description="Disordered" evidence="1">
    <location>
        <begin position="234"/>
        <end position="262"/>
    </location>
</feature>
<sequence length="1744" mass="193218">MNWNMKPESVTLPPQYPRKQTSFLEQALVSTLATASQGPLNHPGSNQEACLFLSNSNPVSQPLLNIRNYKTPQQIPISDRHSGTIVTSQTSVERITYTNVKGPKQLNHDLQMSSGVRQDVWLNSPMRNSMLSHTGATVSHQTGFGTNPPSVHALQNQFVTSDTYSMQLQMMPSNSGRAPVTYQDNPRLNPPLSEQQVDWTQQCASSGLVYPNYRPLPKQYGYSSRSFVQDPALQKQNTMSSVSLQDKNSPSPNPAFSQQSKQMVTVPSYQYAVVQTDERPPPPYDCRYASQPLPSVPHVVKRSSMDVPQNQEMYLPEMGKDFCRGFQQQWRNPNENFSTMENTCNLKGNTSVGQPFNKPVGSSLDSVQALGQNIQEKRVDSRSLTSNQALDTRVTKEKLVRDFKTLVEIKKKFSDLARKIKINKSLLMAAGCIKTANSAYSDSAQNSQLSLKQTANIQYGPQVTIVTPETMENKSPAVMESAEVANKTRSILNSNLQDRHFNQVSSVLLNSVHSEKLPVPEQLHDLKVVTSSKTSPVEVPQATSNNAQFSSRNFVSITKNVPTRSETTSLPQFMTFEEYISDHPNQNRLVLSLLAPGGKIERKLLKDITETVQDSKLHSSERNPNTHNTGNVLNLKTVETPSTCKIHDKISDGSSESEQKSLNGMSSKSDSHFSMELLATCLSLWKKQPSEESSGEKQCNESKPNTTAAGVSKPMEIYETSPFSAVGTSQSKVNNSSQEAVLSMVTQNYESSGSTTTKGIAVVSPLILSDVRTLSVKGITPETLPEAAYPVIKEGSICSLQNKSADTTAALKVSIHEPVTSTTSTKIFPLIQKEKQSESTNANSEGTPNTSPGKHNETEPNSQCPVSDQQTSYVSKDSDVVHRDVLQIGNICSLVEGDTSYSSQIAKIFNLPPLEKVEQQKASLPHHQAVSSRQPNEQVDNIAENQNLDFQKDTVVQCTDTSHETIDQSQPLQPPESPALKYIEAKSGILEESSLEQIAENGSLADDVVASAATQQDSCPQETDMSCGYTAQDPTKNELLDDETSILYLQDQLSELLKEFPYGIEPVNMHEGCVVQQVADPPAKPQTCEQTSDPKNSTDQIQITILNSEQMKELFAEQEGPPSEVDASTEPLEEKPVAEEGDRCDPQARAIEEGCESVILDSEKDDVRCCALGWLSMVYEGVPQCHCNSIKNSASEQDKEKDPCSPPLLEANSYKQGEGSCDGDGSVTFKNPPDNLRLPLTLPVEEKHLPETEQCRNINDPSETEHNGSPRTEKELPGQFLCKGDKKDPLQIPRKKALKFHQVIFQAKHKSIKICQESLQRKLIAQNLHPFKPKMGFLTSKNKDSHVKNGSLPQSASPEKRKLKAGGSKHKGLEKRKLEEGSLHDSDRKRKKCDKQEQNKNAGSGTFKFYNLSTPSERAMTKERTVSNVKSSGSKDSSSRNSRVLTTKEYLARQKRKEAVSGKTLKKNCLKNLPCDSQYVRSSKLPVPAGSCGKSKERQNSSVQTSKESLHTGSNHGQTLKTHHSKDSKTCLSRNVKGAVGGRTDKTKPDKNFNSVNNEAELSPLSSRAKDQRKTYLNRVGFKCTERERICLTKLDGSPRKLNKEKKPENKPKNRLPGKDSSETLSMLEFKLCPDGLFKNPHPVEDQKDLQPCPRKKQSPVQVSGIKSTKEDWLKCVPEEKRTLEANQEIDDVLANSRLAKRSFSADGFERQQNPVKDSKTMFQTYKKMYMEKRSRSLGSSPLK</sequence>
<feature type="compositionally biased region" description="Polar residues" evidence="1">
    <location>
        <begin position="1711"/>
        <end position="1721"/>
    </location>
</feature>
<feature type="compositionally biased region" description="Polar residues" evidence="1">
    <location>
        <begin position="1552"/>
        <end position="1566"/>
    </location>
</feature>
<name>A0A8C3WQT8_9CETA</name>
<feature type="compositionally biased region" description="Basic and acidic residues" evidence="1">
    <location>
        <begin position="1605"/>
        <end position="1622"/>
    </location>
</feature>
<dbReference type="Proteomes" id="UP000694540">
    <property type="component" value="Unplaced"/>
</dbReference>
<keyword evidence="3" id="KW-1185">Reference proteome</keyword>
<feature type="region of interest" description="Disordered" evidence="1">
    <location>
        <begin position="1196"/>
        <end position="1237"/>
    </location>
</feature>